<dbReference type="EMBL" id="BOPO01000023">
    <property type="protein sequence ID" value="GIL26370.1"/>
    <property type="molecule type" value="Genomic_DNA"/>
</dbReference>
<evidence type="ECO:0000313" key="2">
    <source>
        <dbReference type="EMBL" id="GIL26370.1"/>
    </source>
</evidence>
<keyword evidence="3" id="KW-1185">Reference proteome</keyword>
<evidence type="ECO:0000313" key="3">
    <source>
        <dbReference type="Proteomes" id="UP000614996"/>
    </source>
</evidence>
<name>A0A8J4A8W5_9ACTN</name>
<feature type="compositionally biased region" description="Gly residues" evidence="1">
    <location>
        <begin position="1"/>
        <end position="13"/>
    </location>
</feature>
<feature type="region of interest" description="Disordered" evidence="1">
    <location>
        <begin position="1"/>
        <end position="63"/>
    </location>
</feature>
<proteinExistence type="predicted"/>
<comment type="caution">
    <text evidence="2">The sequence shown here is derived from an EMBL/GenBank/DDBJ whole genome shotgun (WGS) entry which is preliminary data.</text>
</comment>
<gene>
    <name evidence="2" type="ORF">NUM_16240</name>
</gene>
<sequence length="86" mass="8960">MEGGRPRGGGGSRRSGRRRGPRAPYGEESGGGVIRDQNGQPGRPAGTPPGHDAAPRFADAGPVDEAELAARADRAGDRLTRMVRSR</sequence>
<protein>
    <submittedName>
        <fullName evidence="2">Uncharacterized protein</fullName>
    </submittedName>
</protein>
<organism evidence="2 3">
    <name type="scientific">Actinocatenispora comari</name>
    <dbReference type="NCBI Taxonomy" id="2807577"/>
    <lineage>
        <taxon>Bacteria</taxon>
        <taxon>Bacillati</taxon>
        <taxon>Actinomycetota</taxon>
        <taxon>Actinomycetes</taxon>
        <taxon>Micromonosporales</taxon>
        <taxon>Micromonosporaceae</taxon>
        <taxon>Actinocatenispora</taxon>
    </lineage>
</organism>
<reference evidence="3" key="1">
    <citation type="journal article" date="2021" name="Int. J. Syst. Evol. Microbiol.">
        <title>Actinocatenispora comari sp. nov., an endophytic actinomycete isolated from aerial parts of Comarum salesowianum.</title>
        <authorList>
            <person name="Oyunbileg N."/>
            <person name="Iizaka Y."/>
            <person name="Hamada M."/>
            <person name="Davaapurev B.O."/>
            <person name="Fukumoto A."/>
            <person name="Tsetseg B."/>
            <person name="Kato F."/>
            <person name="Tamura T."/>
            <person name="Batkhuu J."/>
            <person name="Anzai Y."/>
        </authorList>
    </citation>
    <scope>NUCLEOTIDE SEQUENCE [LARGE SCALE GENOMIC DNA]</scope>
    <source>
        <strain evidence="3">NUM-2625</strain>
    </source>
</reference>
<dbReference type="Proteomes" id="UP000614996">
    <property type="component" value="Unassembled WGS sequence"/>
</dbReference>
<dbReference type="AlphaFoldDB" id="A0A8J4A8W5"/>
<evidence type="ECO:0000256" key="1">
    <source>
        <dbReference type="SAM" id="MobiDB-lite"/>
    </source>
</evidence>
<accession>A0A8J4A8W5</accession>